<dbReference type="EMBL" id="MU855747">
    <property type="protein sequence ID" value="KAK3899741.1"/>
    <property type="molecule type" value="Genomic_DNA"/>
</dbReference>
<evidence type="ECO:0000313" key="1">
    <source>
        <dbReference type="EMBL" id="KAK3899741.1"/>
    </source>
</evidence>
<keyword evidence="2" id="KW-1185">Reference proteome</keyword>
<sequence>MLSPGATSLLLRNESSLKLIDIARRSSARVKLSACCCVVHPTDSSQFIAVLAKSRRLYLLNWASLKLLSPAGGIKLVGDKLPQGLSTRPGTWCWSRSGASHVAQCVGSLEDKTPYFAAFDASKLKPETTEIDLQVWFVPPHLNLRVRAVVGIRKSALYFLDTMGWVCSVELGNLRGLAYYTRHFFIPPTWQMGNQKTVITMVSDTAVALSRGERLVVMDGFLEFEERVVVGEGKGLAEQAWEDRRRPGAG</sequence>
<protein>
    <submittedName>
        <fullName evidence="1">Uncharacterized protein</fullName>
    </submittedName>
</protein>
<gene>
    <name evidence="1" type="ORF">C8A05DRAFT_36636</name>
</gene>
<accession>A0AAN6MGK2</accession>
<name>A0AAN6MGK2_9PEZI</name>
<evidence type="ECO:0000313" key="2">
    <source>
        <dbReference type="Proteomes" id="UP001303889"/>
    </source>
</evidence>
<organism evidence="1 2">
    <name type="scientific">Staphylotrichum tortipilum</name>
    <dbReference type="NCBI Taxonomy" id="2831512"/>
    <lineage>
        <taxon>Eukaryota</taxon>
        <taxon>Fungi</taxon>
        <taxon>Dikarya</taxon>
        <taxon>Ascomycota</taxon>
        <taxon>Pezizomycotina</taxon>
        <taxon>Sordariomycetes</taxon>
        <taxon>Sordariomycetidae</taxon>
        <taxon>Sordariales</taxon>
        <taxon>Chaetomiaceae</taxon>
        <taxon>Staphylotrichum</taxon>
    </lineage>
</organism>
<dbReference type="AlphaFoldDB" id="A0AAN6MGK2"/>
<proteinExistence type="predicted"/>
<comment type="caution">
    <text evidence="1">The sequence shown here is derived from an EMBL/GenBank/DDBJ whole genome shotgun (WGS) entry which is preliminary data.</text>
</comment>
<dbReference type="Proteomes" id="UP001303889">
    <property type="component" value="Unassembled WGS sequence"/>
</dbReference>
<reference evidence="1" key="1">
    <citation type="journal article" date="2023" name="Mol. Phylogenet. Evol.">
        <title>Genome-scale phylogeny and comparative genomics of the fungal order Sordariales.</title>
        <authorList>
            <person name="Hensen N."/>
            <person name="Bonometti L."/>
            <person name="Westerberg I."/>
            <person name="Brannstrom I.O."/>
            <person name="Guillou S."/>
            <person name="Cros-Aarteil S."/>
            <person name="Calhoun S."/>
            <person name="Haridas S."/>
            <person name="Kuo A."/>
            <person name="Mondo S."/>
            <person name="Pangilinan J."/>
            <person name="Riley R."/>
            <person name="LaButti K."/>
            <person name="Andreopoulos B."/>
            <person name="Lipzen A."/>
            <person name="Chen C."/>
            <person name="Yan M."/>
            <person name="Daum C."/>
            <person name="Ng V."/>
            <person name="Clum A."/>
            <person name="Steindorff A."/>
            <person name="Ohm R.A."/>
            <person name="Martin F."/>
            <person name="Silar P."/>
            <person name="Natvig D.O."/>
            <person name="Lalanne C."/>
            <person name="Gautier V."/>
            <person name="Ament-Velasquez S.L."/>
            <person name="Kruys A."/>
            <person name="Hutchinson M.I."/>
            <person name="Powell A.J."/>
            <person name="Barry K."/>
            <person name="Miller A.N."/>
            <person name="Grigoriev I.V."/>
            <person name="Debuchy R."/>
            <person name="Gladieux P."/>
            <person name="Hiltunen Thoren M."/>
            <person name="Johannesson H."/>
        </authorList>
    </citation>
    <scope>NUCLEOTIDE SEQUENCE</scope>
    <source>
        <strain evidence="1">CBS 103.79</strain>
    </source>
</reference>
<reference evidence="1" key="2">
    <citation type="submission" date="2023-05" db="EMBL/GenBank/DDBJ databases">
        <authorList>
            <consortium name="Lawrence Berkeley National Laboratory"/>
            <person name="Steindorff A."/>
            <person name="Hensen N."/>
            <person name="Bonometti L."/>
            <person name="Westerberg I."/>
            <person name="Brannstrom I.O."/>
            <person name="Guillou S."/>
            <person name="Cros-Aarteil S."/>
            <person name="Calhoun S."/>
            <person name="Haridas S."/>
            <person name="Kuo A."/>
            <person name="Mondo S."/>
            <person name="Pangilinan J."/>
            <person name="Riley R."/>
            <person name="Labutti K."/>
            <person name="Andreopoulos B."/>
            <person name="Lipzen A."/>
            <person name="Chen C."/>
            <person name="Yanf M."/>
            <person name="Daum C."/>
            <person name="Ng V."/>
            <person name="Clum A."/>
            <person name="Ohm R."/>
            <person name="Martin F."/>
            <person name="Silar P."/>
            <person name="Natvig D."/>
            <person name="Lalanne C."/>
            <person name="Gautier V."/>
            <person name="Ament-Velasquez S.L."/>
            <person name="Kruys A."/>
            <person name="Hutchinson M.I."/>
            <person name="Powell A.J."/>
            <person name="Barry K."/>
            <person name="Miller A.N."/>
            <person name="Grigoriev I.V."/>
            <person name="Debuchy R."/>
            <person name="Gladieux P."/>
            <person name="Thoren M.H."/>
            <person name="Johannesson H."/>
        </authorList>
    </citation>
    <scope>NUCLEOTIDE SEQUENCE</scope>
    <source>
        <strain evidence="1">CBS 103.79</strain>
    </source>
</reference>